<dbReference type="GO" id="GO:0005096">
    <property type="term" value="F:GTPase activator activity"/>
    <property type="evidence" value="ECO:0007669"/>
    <property type="project" value="UniProtKB-KW"/>
</dbReference>
<feature type="domain" description="Ras-GAP" evidence="4">
    <location>
        <begin position="543"/>
        <end position="734"/>
    </location>
</feature>
<evidence type="ECO:0000256" key="3">
    <source>
        <dbReference type="SAM" id="MobiDB-lite"/>
    </source>
</evidence>
<keyword evidence="6" id="KW-1185">Reference proteome</keyword>
<dbReference type="InterPro" id="IPR023152">
    <property type="entry name" value="RasGAP_CS"/>
</dbReference>
<dbReference type="SUPFAM" id="SSF48350">
    <property type="entry name" value="GTPase activation domain, GAP"/>
    <property type="match status" value="1"/>
</dbReference>
<dbReference type="STRING" id="200324.A0A2N5U955"/>
<dbReference type="InterPro" id="IPR039360">
    <property type="entry name" value="Ras_GTPase"/>
</dbReference>
<keyword evidence="1" id="KW-0343">GTPase activation</keyword>
<dbReference type="SMART" id="SM00323">
    <property type="entry name" value="RasGAP"/>
    <property type="match status" value="1"/>
</dbReference>
<accession>A0A2N5U955</accession>
<organism evidence="5 6">
    <name type="scientific">Puccinia coronata f. sp. avenae</name>
    <dbReference type="NCBI Taxonomy" id="200324"/>
    <lineage>
        <taxon>Eukaryota</taxon>
        <taxon>Fungi</taxon>
        <taxon>Dikarya</taxon>
        <taxon>Basidiomycota</taxon>
        <taxon>Pucciniomycotina</taxon>
        <taxon>Pucciniomycetes</taxon>
        <taxon>Pucciniales</taxon>
        <taxon>Pucciniaceae</taxon>
        <taxon>Puccinia</taxon>
    </lineage>
</organism>
<feature type="compositionally biased region" description="Polar residues" evidence="3">
    <location>
        <begin position="127"/>
        <end position="136"/>
    </location>
</feature>
<dbReference type="InterPro" id="IPR036865">
    <property type="entry name" value="CRAL-TRIO_dom_sf"/>
</dbReference>
<gene>
    <name evidence="5" type="ORF">PCANC_17689</name>
</gene>
<comment type="caution">
    <text evidence="5">The sequence shown here is derived from an EMBL/GenBank/DDBJ whole genome shotgun (WGS) entry which is preliminary data.</text>
</comment>
<proteinExistence type="predicted"/>
<feature type="region of interest" description="Disordered" evidence="3">
    <location>
        <begin position="127"/>
        <end position="149"/>
    </location>
</feature>
<dbReference type="InterPro" id="IPR001936">
    <property type="entry name" value="RasGAP_dom"/>
</dbReference>
<dbReference type="Proteomes" id="UP000235388">
    <property type="component" value="Unassembled WGS sequence"/>
</dbReference>
<dbReference type="PROSITE" id="PS00509">
    <property type="entry name" value="RAS_GTPASE_ACTIV_1"/>
    <property type="match status" value="1"/>
</dbReference>
<dbReference type="AlphaFoldDB" id="A0A2N5U955"/>
<dbReference type="PANTHER" id="PTHR10194:SF142">
    <property type="entry name" value="NEUROFIBROMIN"/>
    <property type="match status" value="1"/>
</dbReference>
<evidence type="ECO:0000256" key="1">
    <source>
        <dbReference type="ARBA" id="ARBA00022468"/>
    </source>
</evidence>
<dbReference type="PANTHER" id="PTHR10194">
    <property type="entry name" value="RAS GTPASE-ACTIVATING PROTEINS"/>
    <property type="match status" value="1"/>
</dbReference>
<protein>
    <recommendedName>
        <fullName evidence="4">Ras-GAP domain-containing protein</fullName>
    </recommendedName>
</protein>
<dbReference type="Gene3D" id="3.40.525.10">
    <property type="entry name" value="CRAL-TRIO lipid binding domain"/>
    <property type="match status" value="1"/>
</dbReference>
<evidence type="ECO:0000259" key="4">
    <source>
        <dbReference type="PROSITE" id="PS50018"/>
    </source>
</evidence>
<dbReference type="Gene3D" id="1.10.506.10">
    <property type="entry name" value="GTPase Activation - p120gap, domain 1"/>
    <property type="match status" value="2"/>
</dbReference>
<reference evidence="5 6" key="1">
    <citation type="submission" date="2017-11" db="EMBL/GenBank/DDBJ databases">
        <title>De novo assembly and phasing of dikaryotic genomes from two isolates of Puccinia coronata f. sp. avenae, the causal agent of oat crown rust.</title>
        <authorList>
            <person name="Miller M.E."/>
            <person name="Zhang Y."/>
            <person name="Omidvar V."/>
            <person name="Sperschneider J."/>
            <person name="Schwessinger B."/>
            <person name="Raley C."/>
            <person name="Palmer J.M."/>
            <person name="Garnica D."/>
            <person name="Upadhyaya N."/>
            <person name="Rathjen J."/>
            <person name="Taylor J.M."/>
            <person name="Park R.F."/>
            <person name="Dodds P.N."/>
            <person name="Hirsch C.D."/>
            <person name="Kianian S.F."/>
            <person name="Figueroa M."/>
        </authorList>
    </citation>
    <scope>NUCLEOTIDE SEQUENCE [LARGE SCALE GENOMIC DNA]</scope>
    <source>
        <strain evidence="5">12NC29</strain>
    </source>
</reference>
<dbReference type="InterPro" id="IPR008936">
    <property type="entry name" value="Rho_GTPase_activation_prot"/>
</dbReference>
<keyword evidence="2" id="KW-0597">Phosphoprotein</keyword>
<evidence type="ECO:0000256" key="2">
    <source>
        <dbReference type="ARBA" id="ARBA00022553"/>
    </source>
</evidence>
<evidence type="ECO:0000313" key="6">
    <source>
        <dbReference type="Proteomes" id="UP000235388"/>
    </source>
</evidence>
<dbReference type="PROSITE" id="PS50018">
    <property type="entry name" value="RAS_GTPASE_ACTIV_2"/>
    <property type="match status" value="1"/>
</dbReference>
<dbReference type="OrthoDB" id="28245at2759"/>
<dbReference type="Pfam" id="PF00616">
    <property type="entry name" value="RasGAP"/>
    <property type="match status" value="1"/>
</dbReference>
<name>A0A2N5U955_9BASI</name>
<dbReference type="EMBL" id="PGCJ01000280">
    <property type="protein sequence ID" value="PLW34270.1"/>
    <property type="molecule type" value="Genomic_DNA"/>
</dbReference>
<evidence type="ECO:0000313" key="5">
    <source>
        <dbReference type="EMBL" id="PLW34270.1"/>
    </source>
</evidence>
<sequence length="977" mass="108953">MASASNETREGPVEACFSPHITVFASKDVQLKVCRKNNLPSFINLLRQFVYIDQVSFIFIMADQIPIVSTRTNPGMAGFLPINAAELACYWDKRKQMEASMLWTLSDLCTHFIQPVLTTERIILPDTSTEPNSASTPLVKPPDLGSKGNNATSSKFSKAFAPLVPLALSDQSTCRRVGQACPISSWDWLHRTSRDRSDKSVQLVGSRFGRTVSIRPPVKHGCSSTARAAVFDRLMPAVPAAFIESLRKDLKAVKMTDVATACCVDLCKAATYSPKMKAEGHGLRLLALDLVSALNSRLLDASSPFTNADGMVEIPLMSEALAALCKLDRHFVSCISAEEASRQRANRDLSMACLKALAAYYDKLKLQAEHSLGRHPPKSHLVHVRLFSRHYDYLTFMLAEVTKLEAVAVRSRKGKMASGGTLGGNGSTPEQAAALQQKLSLITRVIVELTGFREQTMNCLVKLMAANMNPAFRHFVNMFHHPDTCIKQANIQILWEVIKEGGHLLPNLVKPIRASGLDKIVDMICCPDLTLALAMCKICGSADFEEMTEVILNIFDHRKGVIKFLKASIKREVAGTDHELAVFRGNSFTTQLLTIFACAQGYDYLRTTLSNLLVGLSNKPSEFSVNLYPHRASADDDEAGQNLEQVTEAFLNVIAVLWKKLPSAIREICHQIATTVQEKYPERVFTSIGGFIILRFINPAIVSPEVIDLDLPNDTHKICWSLFMITKVLQALSNNIRFSARERAMKPLNPFMSKNGYPMTRFLKDISSIDKHAAAEETPELNDEMAPVPLDAADQYVLHRFLYDNMEKLGAELRRARPTQFKHWHDGTEHLTPTLGQDVWNELHQALLDIAPPPGAADPDLPMSHMDGPNYHSFLAKYKLNRAPDPRIWQALFFEAPRSRLQTMPTFIFLTSCLKVEMCDLELFYLYILQAVEAIDGPFSLFLDCTGFSFANEISLPWFRQLVECSPAIPNMNLSQI</sequence>